<dbReference type="PANTHER" id="PTHR38690:SF1">
    <property type="entry name" value="PROTEASE"/>
    <property type="match status" value="1"/>
</dbReference>
<name>A0ABT5KW87_9BURK</name>
<comment type="caution">
    <text evidence="4">The sequence shown here is derived from an EMBL/GenBank/DDBJ whole genome shotgun (WGS) entry which is preliminary data.</text>
</comment>
<evidence type="ECO:0000313" key="4">
    <source>
        <dbReference type="EMBL" id="MDC8787217.1"/>
    </source>
</evidence>
<organism evidence="4 5">
    <name type="scientific">Roseateles koreensis</name>
    <dbReference type="NCBI Taxonomy" id="2987526"/>
    <lineage>
        <taxon>Bacteria</taxon>
        <taxon>Pseudomonadati</taxon>
        <taxon>Pseudomonadota</taxon>
        <taxon>Betaproteobacteria</taxon>
        <taxon>Burkholderiales</taxon>
        <taxon>Sphaerotilaceae</taxon>
        <taxon>Roseateles</taxon>
    </lineage>
</organism>
<dbReference type="InterPro" id="IPR011836">
    <property type="entry name" value="YhdP"/>
</dbReference>
<dbReference type="Proteomes" id="UP001219862">
    <property type="component" value="Unassembled WGS sequence"/>
</dbReference>
<dbReference type="InterPro" id="IPR025263">
    <property type="entry name" value="YhdP_central"/>
</dbReference>
<dbReference type="Pfam" id="PF13116">
    <property type="entry name" value="YhdP"/>
    <property type="match status" value="1"/>
</dbReference>
<sequence length="1398" mass="149739">MSLLAKLNASAARWCRTPMRLALRVARWALGLTLLLWALLLAAWLVLHWAILPHIDDWRGTLERRASERLGVQLRIGQISVSSGGWIPAVEMRQVVFLDPQGREALRLPRVAAALSARSLLAMELRFEQLLIDAPQLVVRRDAQGRIFLAGLSMESANTPETADLAGAWADWLLVQHEFVILNGRVRWIDERRAAPPLELSSLNLVLRNSLHSHAMRLDATPPPEWGQRFSLQGRFTQPLLKRAGEFKSWSGQLYMDLPQADLRHLRRHVNLPFELSDGDGALRAWAEIKNGRPQSVTADIGLRLVKLRLAAKAEMLELARVEGRLQLQQQHDELALTATQLGFVSGDGVEWPRSDWRIALQLPAPAQVRGGVEPAGSSPFNTDLSAPLGGSLQAQRLDFALMAQLAQRLPVGEAARGWLRSVAPQGVLRDLNASWQGPLDAPTRYRVKGAIDGLSLAAGPVAEGAAPGVGRPGVQGASLQVDASERGGRASLNVSDGALILPGVLEEATVPLSRLSTNLDWRINSVAGKPDQLEVHVGDLRLATPDAQGEFNAVWRSGVGGAKPADARFPGSLELSGSVDRMAANRVRAYLPLSVGEATRSYLLNALRSGEARNTQIRLRGALQDFPFDGGRPGVFRISTQAHDVEFAYASPEPVDEGQAPPAHSWPALQHTHAELIFERNSLFFKNGHAQVLGYELSGVNGGIKDLAHARVLELEGSGRGPTAELLRYLHMSSLEEWTGGALSQAQATGPSTLKLALKLPLLALERNQIKGTVQLMGNELRIRPEIPLLSNTRGKIEFDQQSVKVSGGQARALGGDLSLEGGSLSGGGLAFTVQGQASAEGLRRAAELGALARLAQSASGQATYRLQLGVNQGRADLNLNSNLQGLALDLPAPLHKDADMVLPLHLQLTNNGQASRDELRLELGGTLQAYFLRDTSTAQPRVLRGAIGVQDKLPPLPTSGVHLAATFDALNLDAWNVAAQKLSSGGAGLGAPTTTAGADPGSSYLPQQINLRALHLHLAGRSMSHVVANISRVGGVEGEGWRFGLDADQLSGLIEVRGGAAGQASAPGRVFARLSRLSLPKQEVDSVTQLLDQGSGDVHGGRPAGSVPALDVVIDDFELRGKRLGRLEVQAQANGPQRDWRLTKLQIKSPDAVLNATGHWLAEPAFSQRRTQLDWQLDVLDAGAMLDRMGEGKVLRGGKGQMVGQLGWLGSPLSPDFATMNGQLKLTLASGQFLNAEPGVGRLLGVLSLQSLPRRFLLDFRDVFSEGFTFDGVGGDVTIEHGVASSNNLRMRGLQATVAVEGQADLAAETQNLHVLVVPEVSMGGASLAYAAINPAVGLGAFLAQWVLSRPMAVAGTRQFHITGSWVDPKVEKVEKLDAPDKSASAPALPESSGKN</sequence>
<feature type="transmembrane region" description="Helical" evidence="2">
    <location>
        <begin position="28"/>
        <end position="51"/>
    </location>
</feature>
<evidence type="ECO:0000256" key="1">
    <source>
        <dbReference type="SAM" id="MobiDB-lite"/>
    </source>
</evidence>
<feature type="domain" description="YhdP central" evidence="3">
    <location>
        <begin position="19"/>
        <end position="1373"/>
    </location>
</feature>
<keyword evidence="2" id="KW-0812">Transmembrane</keyword>
<keyword evidence="2" id="KW-0472">Membrane</keyword>
<accession>A0ABT5KW87</accession>
<evidence type="ECO:0000259" key="3">
    <source>
        <dbReference type="Pfam" id="PF13116"/>
    </source>
</evidence>
<dbReference type="RefSeq" id="WP_273598356.1">
    <property type="nucleotide sequence ID" value="NZ_JAQQXS010000023.1"/>
</dbReference>
<dbReference type="NCBIfam" id="TIGR02099">
    <property type="entry name" value="YhdP family protein"/>
    <property type="match status" value="1"/>
</dbReference>
<evidence type="ECO:0000313" key="5">
    <source>
        <dbReference type="Proteomes" id="UP001219862"/>
    </source>
</evidence>
<keyword evidence="5" id="KW-1185">Reference proteome</keyword>
<keyword evidence="2" id="KW-1133">Transmembrane helix</keyword>
<evidence type="ECO:0000256" key="2">
    <source>
        <dbReference type="SAM" id="Phobius"/>
    </source>
</evidence>
<proteinExistence type="predicted"/>
<protein>
    <submittedName>
        <fullName evidence="4">YhdP family protein</fullName>
    </submittedName>
</protein>
<gene>
    <name evidence="4" type="ORF">PRZ01_18670</name>
</gene>
<reference evidence="4 5" key="1">
    <citation type="submission" date="2022-10" db="EMBL/GenBank/DDBJ databases">
        <title>paucibacter sp. hw8 Genome sequencing.</title>
        <authorList>
            <person name="Park S."/>
        </authorList>
    </citation>
    <scope>NUCLEOTIDE SEQUENCE [LARGE SCALE GENOMIC DNA]</scope>
    <source>
        <strain evidence="5">hw8</strain>
    </source>
</reference>
<dbReference type="PANTHER" id="PTHR38690">
    <property type="entry name" value="PROTEASE-RELATED"/>
    <property type="match status" value="1"/>
</dbReference>
<dbReference type="EMBL" id="JAQQXS010000023">
    <property type="protein sequence ID" value="MDC8787217.1"/>
    <property type="molecule type" value="Genomic_DNA"/>
</dbReference>
<feature type="region of interest" description="Disordered" evidence="1">
    <location>
        <begin position="1379"/>
        <end position="1398"/>
    </location>
</feature>